<feature type="active site" description="Nucleophile" evidence="2">
    <location>
        <position position="23"/>
    </location>
</feature>
<dbReference type="Gene3D" id="3.40.30.10">
    <property type="entry name" value="Glutaredoxin"/>
    <property type="match status" value="1"/>
</dbReference>
<dbReference type="RefSeq" id="WP_109679566.1">
    <property type="nucleotide sequence ID" value="NZ_CP086615.1"/>
</dbReference>
<comment type="similarity">
    <text evidence="1">Belongs to the GST superfamily. NadH family.</text>
</comment>
<dbReference type="GO" id="GO:0006749">
    <property type="term" value="P:glutathione metabolic process"/>
    <property type="evidence" value="ECO:0007669"/>
    <property type="project" value="TreeGrafter"/>
</dbReference>
<evidence type="ECO:0000259" key="3">
    <source>
        <dbReference type="Pfam" id="PF01323"/>
    </source>
</evidence>
<dbReference type="InterPro" id="IPR036249">
    <property type="entry name" value="Thioredoxin-like_sf"/>
</dbReference>
<evidence type="ECO:0000313" key="5">
    <source>
        <dbReference type="Proteomes" id="UP000245474"/>
    </source>
</evidence>
<dbReference type="AlphaFoldDB" id="A0A2U2MYP7"/>
<dbReference type="GO" id="GO:0018845">
    <property type="term" value="F:2-hydroxychromene-2-carboxylate isomerase activity"/>
    <property type="evidence" value="ECO:0007669"/>
    <property type="project" value="UniProtKB-UniRule"/>
</dbReference>
<feature type="domain" description="DSBA-like thioredoxin" evidence="3">
    <location>
        <begin position="14"/>
        <end position="200"/>
    </location>
</feature>
<dbReference type="EC" id="5.99.1.4" evidence="1"/>
<accession>A0A2U2MYP7</accession>
<keyword evidence="5" id="KW-1185">Reference proteome</keyword>
<dbReference type="InterPro" id="IPR001853">
    <property type="entry name" value="DSBA-like_thioredoxin_dom"/>
</dbReference>
<name>A0A2U2MYP7_9GAMM</name>
<dbReference type="EMBL" id="QFFI01000026">
    <property type="protein sequence ID" value="PWG61834.1"/>
    <property type="molecule type" value="Genomic_DNA"/>
</dbReference>
<dbReference type="InterPro" id="IPR051924">
    <property type="entry name" value="GST_Kappa/NadH"/>
</dbReference>
<dbReference type="InterPro" id="IPR044087">
    <property type="entry name" value="NahD-like"/>
</dbReference>
<dbReference type="GO" id="GO:1901170">
    <property type="term" value="P:naphthalene catabolic process"/>
    <property type="evidence" value="ECO:0007669"/>
    <property type="project" value="InterPro"/>
</dbReference>
<gene>
    <name evidence="4" type="ORF">DEM34_14600</name>
</gene>
<dbReference type="Proteomes" id="UP000245474">
    <property type="component" value="Unassembled WGS sequence"/>
</dbReference>
<sequence length="209" mass="23509">MSDRERARGSTTPTLEFWIDLASNYSYLSAMRIEALAARYGVPVIWKPFLLQPIFRELGWTTPLFVAQKEKGQYVWCDMARQCRKYGLRWKRPSEFPRNTLLATRVAVAGDKAGWVAPFCREIMTLNFGYDRPVDSAGVIATVLERLGVDAQEALRAATSPQNKEALREQTAQARARGVFGAPTFFVGPELFWGNDRLEDALETAIGAL</sequence>
<dbReference type="InterPro" id="IPR014440">
    <property type="entry name" value="HCCAis_GSTk"/>
</dbReference>
<organism evidence="4 5">
    <name type="scientific">Sediminicurvatus halobius</name>
    <dbReference type="NCBI Taxonomy" id="2182432"/>
    <lineage>
        <taxon>Bacteria</taxon>
        <taxon>Pseudomonadati</taxon>
        <taxon>Pseudomonadota</taxon>
        <taxon>Gammaproteobacteria</taxon>
        <taxon>Chromatiales</taxon>
        <taxon>Ectothiorhodospiraceae</taxon>
        <taxon>Sediminicurvatus</taxon>
    </lineage>
</organism>
<dbReference type="OrthoDB" id="5244108at2"/>
<evidence type="ECO:0000256" key="1">
    <source>
        <dbReference type="PIRNR" id="PIRNR006386"/>
    </source>
</evidence>
<dbReference type="PANTHER" id="PTHR42943">
    <property type="entry name" value="GLUTATHIONE S-TRANSFERASE KAPPA"/>
    <property type="match status" value="1"/>
</dbReference>
<proteinExistence type="inferred from homology"/>
<comment type="catalytic activity">
    <reaction evidence="1">
        <text>2-hydroxychromene-2-carboxylate = (3E)-4-(2-hydroxyphenyl)-2-oxobut-3-enoate</text>
        <dbReference type="Rhea" id="RHEA:27401"/>
        <dbReference type="ChEBI" id="CHEBI:59350"/>
        <dbReference type="ChEBI" id="CHEBI:59353"/>
        <dbReference type="EC" id="5.99.1.4"/>
    </reaction>
</comment>
<evidence type="ECO:0000313" key="4">
    <source>
        <dbReference type="EMBL" id="PWG61834.1"/>
    </source>
</evidence>
<keyword evidence="1" id="KW-0413">Isomerase</keyword>
<reference evidence="4 5" key="1">
    <citation type="submission" date="2018-05" db="EMBL/GenBank/DDBJ databases">
        <title>Spiribacter halobius sp. nov., a moderately halophilic bacterium isolated from marine solar saltern.</title>
        <authorList>
            <person name="Zheng W.-S."/>
            <person name="Lu D.-C."/>
            <person name="Du Z.-J."/>
        </authorList>
    </citation>
    <scope>NUCLEOTIDE SEQUENCE [LARGE SCALE GENOMIC DNA]</scope>
    <source>
        <strain evidence="4 5">E85</strain>
    </source>
</reference>
<dbReference type="GO" id="GO:0004602">
    <property type="term" value="F:glutathione peroxidase activity"/>
    <property type="evidence" value="ECO:0007669"/>
    <property type="project" value="TreeGrafter"/>
</dbReference>
<dbReference type="CDD" id="cd03022">
    <property type="entry name" value="DsbA_HCCA_Iso"/>
    <property type="match status" value="1"/>
</dbReference>
<dbReference type="SUPFAM" id="SSF52833">
    <property type="entry name" value="Thioredoxin-like"/>
    <property type="match status" value="1"/>
</dbReference>
<dbReference type="PANTHER" id="PTHR42943:SF2">
    <property type="entry name" value="GLUTATHIONE S-TRANSFERASE KAPPA 1"/>
    <property type="match status" value="1"/>
</dbReference>
<protein>
    <recommendedName>
        <fullName evidence="1">2-hydroxychromene-2-carboxylate isomerase</fullName>
        <ecNumber evidence="1">5.99.1.4</ecNumber>
    </recommendedName>
</protein>
<dbReference type="GO" id="GO:0004364">
    <property type="term" value="F:glutathione transferase activity"/>
    <property type="evidence" value="ECO:0007669"/>
    <property type="project" value="TreeGrafter"/>
</dbReference>
<dbReference type="Pfam" id="PF01323">
    <property type="entry name" value="DSBA"/>
    <property type="match status" value="1"/>
</dbReference>
<dbReference type="PIRSF" id="PIRSF006386">
    <property type="entry name" value="HCCAis_GSTk"/>
    <property type="match status" value="1"/>
</dbReference>
<comment type="caution">
    <text evidence="4">The sequence shown here is derived from an EMBL/GenBank/DDBJ whole genome shotgun (WGS) entry which is preliminary data.</text>
</comment>
<evidence type="ECO:0000256" key="2">
    <source>
        <dbReference type="PIRSR" id="PIRSR006386-1"/>
    </source>
</evidence>